<dbReference type="OrthoDB" id="18042at2759"/>
<dbReference type="PROSITE" id="PS00616">
    <property type="entry name" value="HIS_ACID_PHOSPHAT_1"/>
    <property type="match status" value="1"/>
</dbReference>
<dbReference type="Gene3D" id="3.40.50.1240">
    <property type="entry name" value="Phosphoglycerate mutase-like"/>
    <property type="match status" value="1"/>
</dbReference>
<comment type="catalytic activity">
    <reaction evidence="9">
        <text>1D-myo-inositol hexakisphosphate + ATP = 1-diphospho-1D-myo-inositol 2,3,4,5,6-pentakisphosphate + ADP</text>
        <dbReference type="Rhea" id="RHEA:37459"/>
        <dbReference type="ChEBI" id="CHEBI:30616"/>
        <dbReference type="ChEBI" id="CHEBI:58130"/>
        <dbReference type="ChEBI" id="CHEBI:74946"/>
        <dbReference type="ChEBI" id="CHEBI:456216"/>
        <dbReference type="EC" id="2.7.4.24"/>
    </reaction>
    <physiologicalReaction direction="left-to-right" evidence="9">
        <dbReference type="Rhea" id="RHEA:37460"/>
    </physiologicalReaction>
</comment>
<dbReference type="InterPro" id="IPR033379">
    <property type="entry name" value="Acid_Pase_AS"/>
</dbReference>
<feature type="region of interest" description="Disordered" evidence="11">
    <location>
        <begin position="533"/>
        <end position="575"/>
    </location>
</feature>
<dbReference type="InterPro" id="IPR029033">
    <property type="entry name" value="His_PPase_superfam"/>
</dbReference>
<gene>
    <name evidence="14" type="ORF">PHATR_46684</name>
</gene>
<keyword evidence="7 10" id="KW-0067">ATP-binding</keyword>
<comment type="catalytic activity">
    <reaction evidence="8">
        <text>5-diphospho-1D-myo-inositol 1,2,3,4,6-pentakisphosphate + ATP + H(+) = 1,5-bis(diphospho)-1D-myo-inositol 2,3,4,6-tetrakisphosphate + ADP</text>
        <dbReference type="Rhea" id="RHEA:10276"/>
        <dbReference type="ChEBI" id="CHEBI:15378"/>
        <dbReference type="ChEBI" id="CHEBI:30616"/>
        <dbReference type="ChEBI" id="CHEBI:58628"/>
        <dbReference type="ChEBI" id="CHEBI:77983"/>
        <dbReference type="ChEBI" id="CHEBI:456216"/>
        <dbReference type="EC" id="2.7.4.24"/>
    </reaction>
    <physiologicalReaction direction="left-to-right" evidence="8">
        <dbReference type="Rhea" id="RHEA:10277"/>
    </physiologicalReaction>
</comment>
<dbReference type="Gene3D" id="3.30.470.20">
    <property type="entry name" value="ATP-grasp fold, B domain"/>
    <property type="match status" value="1"/>
</dbReference>
<dbReference type="GO" id="GO:0033857">
    <property type="term" value="F:5-diphosphoinositol pentakisphosphate 1-kinase activity"/>
    <property type="evidence" value="ECO:0007669"/>
    <property type="project" value="TreeGrafter"/>
</dbReference>
<evidence type="ECO:0000256" key="9">
    <source>
        <dbReference type="ARBA" id="ARBA00034629"/>
    </source>
</evidence>
<evidence type="ECO:0000256" key="1">
    <source>
        <dbReference type="ARBA" id="ARBA00004514"/>
    </source>
</evidence>
<dbReference type="Gene3D" id="3.40.50.11950">
    <property type="match status" value="1"/>
</dbReference>
<feature type="region of interest" description="Disordered" evidence="11">
    <location>
        <begin position="463"/>
        <end position="493"/>
    </location>
</feature>
<feature type="region of interest" description="Disordered" evidence="11">
    <location>
        <begin position="1"/>
        <end position="32"/>
    </location>
</feature>
<dbReference type="PaxDb" id="2850-Phatr46684"/>
<dbReference type="GO" id="GO:0006020">
    <property type="term" value="P:inositol metabolic process"/>
    <property type="evidence" value="ECO:0007669"/>
    <property type="project" value="TreeGrafter"/>
</dbReference>
<dbReference type="GO" id="GO:0005829">
    <property type="term" value="C:cytosol"/>
    <property type="evidence" value="ECO:0007669"/>
    <property type="project" value="UniProtKB-SubCell"/>
</dbReference>
<feature type="compositionally biased region" description="Basic and acidic residues" evidence="11">
    <location>
        <begin position="81"/>
        <end position="90"/>
    </location>
</feature>
<dbReference type="CDD" id="cd07061">
    <property type="entry name" value="HP_HAP_like"/>
    <property type="match status" value="1"/>
</dbReference>
<organism evidence="14 15">
    <name type="scientific">Phaeodactylum tricornutum (strain CCAP 1055/1)</name>
    <dbReference type="NCBI Taxonomy" id="556484"/>
    <lineage>
        <taxon>Eukaryota</taxon>
        <taxon>Sar</taxon>
        <taxon>Stramenopiles</taxon>
        <taxon>Ochrophyta</taxon>
        <taxon>Bacillariophyta</taxon>
        <taxon>Bacillariophyceae</taxon>
        <taxon>Bacillariophycidae</taxon>
        <taxon>Naviculales</taxon>
        <taxon>Phaeodactylaceae</taxon>
        <taxon>Phaeodactylum</taxon>
    </lineage>
</organism>
<comment type="similarity">
    <text evidence="2 10">Belongs to the histidine acid phosphatase family. VIP1 subfamily.</text>
</comment>
<reference evidence="15" key="2">
    <citation type="submission" date="2008-08" db="EMBL/GenBank/DDBJ databases">
        <authorList>
            <consortium name="Diatom Consortium"/>
            <person name="Grigoriev I."/>
            <person name="Grimwood J."/>
            <person name="Kuo A."/>
            <person name="Otillar R.P."/>
            <person name="Salamov A."/>
            <person name="Detter J.C."/>
            <person name="Lindquist E."/>
            <person name="Shapiro H."/>
            <person name="Lucas S."/>
            <person name="Glavina del Rio T."/>
            <person name="Pitluck S."/>
            <person name="Rokhsar D."/>
            <person name="Bowler C."/>
        </authorList>
    </citation>
    <scope>GENOME REANNOTATION</scope>
    <source>
        <strain evidence="15">CCAP 1055/1</strain>
    </source>
</reference>
<dbReference type="Proteomes" id="UP000000759">
    <property type="component" value="Chromosome 11"/>
</dbReference>
<proteinExistence type="inferred from homology"/>
<evidence type="ECO:0000256" key="10">
    <source>
        <dbReference type="RuleBase" id="RU365032"/>
    </source>
</evidence>
<dbReference type="InterPro" id="IPR037446">
    <property type="entry name" value="His_Pase_VIP1"/>
</dbReference>
<feature type="region of interest" description="Disordered" evidence="11">
    <location>
        <begin position="1170"/>
        <end position="1203"/>
    </location>
</feature>
<evidence type="ECO:0000256" key="12">
    <source>
        <dbReference type="SAM" id="Phobius"/>
    </source>
</evidence>
<dbReference type="InterPro" id="IPR000560">
    <property type="entry name" value="His_Pase_clade-2"/>
</dbReference>
<keyword evidence="4 10" id="KW-0808">Transferase</keyword>
<evidence type="ECO:0000313" key="14">
    <source>
        <dbReference type="EMBL" id="ACI65306.1"/>
    </source>
</evidence>
<evidence type="ECO:0000256" key="8">
    <source>
        <dbReference type="ARBA" id="ARBA00033696"/>
    </source>
</evidence>
<comment type="subcellular location">
    <subcellularLocation>
        <location evidence="1 10">Cytoplasm</location>
        <location evidence="1 10">Cytosol</location>
    </subcellularLocation>
</comment>
<dbReference type="InParanoid" id="B5Y3G0"/>
<reference evidence="14 15" key="1">
    <citation type="journal article" date="2008" name="Nature">
        <title>The Phaeodactylum genome reveals the evolutionary history of diatom genomes.</title>
        <authorList>
            <person name="Bowler C."/>
            <person name="Allen A.E."/>
            <person name="Badger J.H."/>
            <person name="Grimwood J."/>
            <person name="Jabbari K."/>
            <person name="Kuo A."/>
            <person name="Maheswari U."/>
            <person name="Martens C."/>
            <person name="Maumus F."/>
            <person name="Otillar R.P."/>
            <person name="Rayko E."/>
            <person name="Salamov A."/>
            <person name="Vandepoele K."/>
            <person name="Beszteri B."/>
            <person name="Gruber A."/>
            <person name="Heijde M."/>
            <person name="Katinka M."/>
            <person name="Mock T."/>
            <person name="Valentin K."/>
            <person name="Verret F."/>
            <person name="Berges J.A."/>
            <person name="Brownlee C."/>
            <person name="Cadoret J.P."/>
            <person name="Chiovitti A."/>
            <person name="Choi C.J."/>
            <person name="Coesel S."/>
            <person name="De Martino A."/>
            <person name="Detter J.C."/>
            <person name="Durkin C."/>
            <person name="Falciatore A."/>
            <person name="Fournet J."/>
            <person name="Haruta M."/>
            <person name="Huysman M.J."/>
            <person name="Jenkins B.D."/>
            <person name="Jiroutova K."/>
            <person name="Jorgensen R.E."/>
            <person name="Joubert Y."/>
            <person name="Kaplan A."/>
            <person name="Kroger N."/>
            <person name="Kroth P.G."/>
            <person name="La Roche J."/>
            <person name="Lindquist E."/>
            <person name="Lommer M."/>
            <person name="Martin-Jezequel V."/>
            <person name="Lopez P.J."/>
            <person name="Lucas S."/>
            <person name="Mangogna M."/>
            <person name="McGinnis K."/>
            <person name="Medlin L.K."/>
            <person name="Montsant A."/>
            <person name="Oudot-Le Secq M.P."/>
            <person name="Napoli C."/>
            <person name="Obornik M."/>
            <person name="Parker M.S."/>
            <person name="Petit J.L."/>
            <person name="Porcel B.M."/>
            <person name="Poulsen N."/>
            <person name="Robison M."/>
            <person name="Rychlewski L."/>
            <person name="Rynearson T.A."/>
            <person name="Schmutz J."/>
            <person name="Shapiro H."/>
            <person name="Siaut M."/>
            <person name="Stanley M."/>
            <person name="Sussman M.R."/>
            <person name="Taylor A.R."/>
            <person name="Vardi A."/>
            <person name="von Dassow P."/>
            <person name="Vyverman W."/>
            <person name="Willis A."/>
            <person name="Wyrwicz L.S."/>
            <person name="Rokhsar D.S."/>
            <person name="Weissenbach J."/>
            <person name="Armbrust E.V."/>
            <person name="Green B.R."/>
            <person name="Van de Peer Y."/>
            <person name="Grigoriev I.V."/>
        </authorList>
    </citation>
    <scope>NUCLEOTIDE SEQUENCE [LARGE SCALE GENOMIC DNA]</scope>
    <source>
        <strain evidence="14 15">CCAP 1055/1</strain>
    </source>
</reference>
<feature type="transmembrane region" description="Helical" evidence="12">
    <location>
        <begin position="1294"/>
        <end position="1315"/>
    </location>
</feature>
<keyword evidence="6 10" id="KW-0418">Kinase</keyword>
<dbReference type="GO" id="GO:0052723">
    <property type="term" value="F:inositol hexakisphosphate 1-kinase activity"/>
    <property type="evidence" value="ECO:0007669"/>
    <property type="project" value="RHEA"/>
</dbReference>
<feature type="compositionally biased region" description="Polar residues" evidence="11">
    <location>
        <begin position="535"/>
        <end position="552"/>
    </location>
</feature>
<feature type="region of interest" description="Disordered" evidence="11">
    <location>
        <begin position="1235"/>
        <end position="1266"/>
    </location>
</feature>
<dbReference type="EC" id="2.7.4.24" evidence="10"/>
<dbReference type="PANTHER" id="PTHR12750">
    <property type="entry name" value="DIPHOSPHOINOSITOL PENTAKISPHOSPHATE KINASE"/>
    <property type="match status" value="1"/>
</dbReference>
<dbReference type="Pfam" id="PF00328">
    <property type="entry name" value="His_Phos_2"/>
    <property type="match status" value="1"/>
</dbReference>
<keyword evidence="3 10" id="KW-0963">Cytoplasm</keyword>
<keyword evidence="12" id="KW-0472">Membrane</keyword>
<evidence type="ECO:0000256" key="6">
    <source>
        <dbReference type="ARBA" id="ARBA00022777"/>
    </source>
</evidence>
<dbReference type="eggNOG" id="KOG1057">
    <property type="taxonomic scope" value="Eukaryota"/>
</dbReference>
<comment type="function">
    <text evidence="10">Bifunctional inositol kinase that acts in concert with the IP6K kinases to synthesize the diphosphate group-containing inositol pyrophosphates diphosphoinositol pentakisphosphate, PP-InsP5, and bis-diphosphoinositol tetrakisphosphate, (PP)2-InsP4. PP-InsP5 and (PP)2-InsP4, also respectively called InsP7 and InsP8, may regulate a variety of cellular processes, including apoptosis, vesicle trafficking, cytoskeletal dynamics, and exocytosis. Phosphorylates inositol hexakisphosphate (InsP6).</text>
</comment>
<dbReference type="PANTHER" id="PTHR12750:SF9">
    <property type="entry name" value="INOSITOL HEXAKISPHOSPHATE AND DIPHOSPHOINOSITOL-PENTAKISPHOSPHATE KINASE"/>
    <property type="match status" value="1"/>
</dbReference>
<dbReference type="RefSeq" id="XP_002185836.1">
    <property type="nucleotide sequence ID" value="XM_002185800.1"/>
</dbReference>
<accession>B5Y3G0</accession>
<keyword evidence="5 10" id="KW-0547">Nucleotide-binding</keyword>
<dbReference type="FunFam" id="3.40.50.11950:FF:000002">
    <property type="entry name" value="Inositol hexakisphosphate and diphosphoinositol-pentakisphosphate kinase"/>
    <property type="match status" value="1"/>
</dbReference>
<keyword evidence="12" id="KW-1133">Transmembrane helix</keyword>
<dbReference type="GO" id="GO:0032958">
    <property type="term" value="P:inositol phosphate biosynthetic process"/>
    <property type="evidence" value="ECO:0007669"/>
    <property type="project" value="TreeGrafter"/>
</dbReference>
<dbReference type="InterPro" id="IPR040557">
    <property type="entry name" value="VIP1_N"/>
</dbReference>
<evidence type="ECO:0000256" key="7">
    <source>
        <dbReference type="ARBA" id="ARBA00022840"/>
    </source>
</evidence>
<dbReference type="KEGG" id="pti:PHATR_46684"/>
<keyword evidence="12" id="KW-0812">Transmembrane</keyword>
<dbReference type="GeneID" id="7204599"/>
<evidence type="ECO:0000256" key="2">
    <source>
        <dbReference type="ARBA" id="ARBA00005609"/>
    </source>
</evidence>
<dbReference type="HOGENOM" id="CLU_000914_0_0_1"/>
<feature type="domain" description="VIP1 N-terminal" evidence="13">
    <location>
        <begin position="140"/>
        <end position="228"/>
    </location>
</feature>
<dbReference type="Pfam" id="PF18086">
    <property type="entry name" value="PPIP5K2_N"/>
    <property type="match status" value="1"/>
</dbReference>
<feature type="compositionally biased region" description="Basic and acidic residues" evidence="11">
    <location>
        <begin position="1235"/>
        <end position="1264"/>
    </location>
</feature>
<evidence type="ECO:0000313" key="15">
    <source>
        <dbReference type="Proteomes" id="UP000000759"/>
    </source>
</evidence>
<dbReference type="EMBL" id="CP001141">
    <property type="protein sequence ID" value="ACI65306.1"/>
    <property type="molecule type" value="Genomic_DNA"/>
</dbReference>
<evidence type="ECO:0000256" key="5">
    <source>
        <dbReference type="ARBA" id="ARBA00022741"/>
    </source>
</evidence>
<evidence type="ECO:0000256" key="11">
    <source>
        <dbReference type="SAM" id="MobiDB-lite"/>
    </source>
</evidence>
<evidence type="ECO:0000259" key="13">
    <source>
        <dbReference type="Pfam" id="PF18086"/>
    </source>
</evidence>
<dbReference type="FunCoup" id="B5Y3G0">
    <property type="interactions" value="12"/>
</dbReference>
<protein>
    <recommendedName>
        <fullName evidence="10">Inositol hexakisphosphate and diphosphoinositol-pentakisphosphate kinase</fullName>
        <ecNumber evidence="10">2.7.4.24</ecNumber>
    </recommendedName>
</protein>
<evidence type="ECO:0000256" key="3">
    <source>
        <dbReference type="ARBA" id="ARBA00022490"/>
    </source>
</evidence>
<dbReference type="GO" id="GO:0005524">
    <property type="term" value="F:ATP binding"/>
    <property type="evidence" value="ECO:0007669"/>
    <property type="project" value="UniProtKB-KW"/>
</dbReference>
<dbReference type="SUPFAM" id="SSF53254">
    <property type="entry name" value="Phosphoglycerate mutase-like"/>
    <property type="match status" value="1"/>
</dbReference>
<evidence type="ECO:0000256" key="4">
    <source>
        <dbReference type="ARBA" id="ARBA00022679"/>
    </source>
</evidence>
<name>B5Y3G0_PHATC</name>
<dbReference type="STRING" id="556484.B5Y3G0"/>
<keyword evidence="15" id="KW-1185">Reference proteome</keyword>
<feature type="compositionally biased region" description="Acidic residues" evidence="11">
    <location>
        <begin position="483"/>
        <end position="492"/>
    </location>
</feature>
<feature type="region of interest" description="Disordered" evidence="11">
    <location>
        <begin position="48"/>
        <end position="134"/>
    </location>
</feature>
<sequence>MEETEQGHPTKPADVAGLRGSQVSDSEGIAESPENLALAPVALSAVPEEAVASLETTSLPKAKEGSGSKATSRPCLVSRHQSRDSSHDLDLDAMDAISETKKSRHSKANTPGANATKPKALPNIPAADNHDDDESYKDRIRLGICAMDKKARSKPMAEILSRLDESLFQVVFFGDDVITNKPIEEWPVCDVVVAFFSKGYPLDKAKEYVKLRKPFILNDLDTQELLQDRRRVYDLLEGSGIDVPRHVYLSRDGYISTGTGDGNGSRHQEVIEFDDHIERNPSMQKTTILPFSYPTSAGGGCKKLFRKIGNRSSEFYPDINEVRRDGSYIYEEFVETQGTDVKMYTVGPEYGHAEARKSPAVDGKVERNSDGKEVRFPVILTYREKETARRIVLVFKQFVCGFDILRVQVGQSVVSKYYDDCAQILSEHILALIKPAALKTFSTLDPLVTTSLNRLDEEITEGDVPKRKDTFMSRASRMLQGEPAEDDDEEEDSKYKALLPHENTHSPPRSETGELLSNAATTLVEGAVPVREFPNNLTSEPASLTHSANSSVVDEKDRDTPRRRRSTSLSMPGSHQEELRCVLAIVRHGDRTPKQKLKVNMTEPHILKYFHDHNKGDCQKDLKVKAKAPLTEFLQTVKNTLKELPGTDHEGVRYQMMHMRDILERWKILGLNRKLQIKPRKFEEYEDEKGELKKRCVEVQLILKWGGNLTKLGEKQSINLGRRLRHEMYPDAPGGGILRLHSTFRHDLKIKTSDEGRVMKTAAAFAKGLLELEGDLPPILVSLVHKEKGSLHMLDPSGNKEVKMELDECKEKITANLQRDIDIGTAKESEIEQLVGPMALTSLRNALENVGNPRKTLFAIHQTMGELLEQLEEMLGDMGSGDEKRIEGGEGIKGENDDDVALSGVKLYKGETLLELTERWRFIYDRLYDSDTDQFDLSRIPDVHDNVRFDVLHNPHLGLTNTLHKLYECAKYMADCVVPQEYGTTVEEKRSVGVKICKGLLEKIMYDLSVARTDNEVDMRYMINMDYSADLPINTMGRRIRTRLYFTSESHLHTVLNALRFAGDGGANPLLSEHGVSIINGTPELCYLTQIVMRVFEDSRREMHDPRRFRVEILFSPGATATPFHLHEGDREQDTSRFDTAPLKMIGREGLTCAEVEEFFEKVIMAGRTEEDENELASTSTATVDAKAPKDKSKKKKTVNLDNGTAREIGKTSAEINSFPPSASVEPDTVTLLKSRTEKGLPESKTDVRPGEAESVHSTNEKPADSIAIPADSHLNVPFKDREAEASKIVARKYFWSTVAVGSFTLAVGCLYMAFSMGDDTRRRRRWASRR</sequence>